<feature type="compositionally biased region" description="Polar residues" evidence="1">
    <location>
        <begin position="29"/>
        <end position="43"/>
    </location>
</feature>
<sequence length="285" mass="31315">MECPQIINSEHGSCRREIDDSRAIATSHASGSYTNLGPTTTTGPRKFAPPSALRAPELLGVASRRRQLPHMLERRVIDVCYARRLVCAASALCQERLRVFASGSWRSRSERPEKQRMIIVLTGCAGGSTNPVVPTETNRSARASTISSGGIFAWNQPQGMQDNGCVASYLPSTQSIDSADSIDWEKCTYQPADRTRISSSDINHVRSFVTQSKTKRPGSVAVSRVWGLDPCRCGDRWRTHHAFHSRSTSMIRELEATATRRRGGGGERGIIDDAMHGCARNLSLD</sequence>
<evidence type="ECO:0000313" key="2">
    <source>
        <dbReference type="EMBL" id="CAK5266199.1"/>
    </source>
</evidence>
<proteinExistence type="predicted"/>
<comment type="caution">
    <text evidence="2">The sequence shown here is derived from an EMBL/GenBank/DDBJ whole genome shotgun (WGS) entry which is preliminary data.</text>
</comment>
<dbReference type="EMBL" id="CAVNYO010000108">
    <property type="protein sequence ID" value="CAK5266199.1"/>
    <property type="molecule type" value="Genomic_DNA"/>
</dbReference>
<reference evidence="2" key="1">
    <citation type="submission" date="2023-11" db="EMBL/GenBank/DDBJ databases">
        <authorList>
            <person name="De Vega J J."/>
            <person name="De Vega J J."/>
        </authorList>
    </citation>
    <scope>NUCLEOTIDE SEQUENCE</scope>
</reference>
<evidence type="ECO:0000313" key="3">
    <source>
        <dbReference type="Proteomes" id="UP001295794"/>
    </source>
</evidence>
<organism evidence="2 3">
    <name type="scientific">Mycena citricolor</name>
    <dbReference type="NCBI Taxonomy" id="2018698"/>
    <lineage>
        <taxon>Eukaryota</taxon>
        <taxon>Fungi</taxon>
        <taxon>Dikarya</taxon>
        <taxon>Basidiomycota</taxon>
        <taxon>Agaricomycotina</taxon>
        <taxon>Agaricomycetes</taxon>
        <taxon>Agaricomycetidae</taxon>
        <taxon>Agaricales</taxon>
        <taxon>Marasmiineae</taxon>
        <taxon>Mycenaceae</taxon>
        <taxon>Mycena</taxon>
    </lineage>
</organism>
<dbReference type="Proteomes" id="UP001295794">
    <property type="component" value="Unassembled WGS sequence"/>
</dbReference>
<accession>A0AAD2JXS7</accession>
<feature type="region of interest" description="Disordered" evidence="1">
    <location>
        <begin position="29"/>
        <end position="50"/>
    </location>
</feature>
<keyword evidence="3" id="KW-1185">Reference proteome</keyword>
<protein>
    <submittedName>
        <fullName evidence="2">Uncharacterized protein</fullName>
    </submittedName>
</protein>
<gene>
    <name evidence="2" type="ORF">MYCIT1_LOCUS7796</name>
</gene>
<dbReference type="AlphaFoldDB" id="A0AAD2JXS7"/>
<name>A0AAD2JXS7_9AGAR</name>
<evidence type="ECO:0000256" key="1">
    <source>
        <dbReference type="SAM" id="MobiDB-lite"/>
    </source>
</evidence>